<name>A0ABR2K376_9EUKA</name>
<proteinExistence type="predicted"/>
<evidence type="ECO:0008006" key="3">
    <source>
        <dbReference type="Google" id="ProtNLM"/>
    </source>
</evidence>
<evidence type="ECO:0000313" key="2">
    <source>
        <dbReference type="Proteomes" id="UP001470230"/>
    </source>
</evidence>
<protein>
    <recommendedName>
        <fullName evidence="3">RGS domain-containing protein</fullName>
    </recommendedName>
</protein>
<keyword evidence="2" id="KW-1185">Reference proteome</keyword>
<accession>A0ABR2K376</accession>
<evidence type="ECO:0000313" key="1">
    <source>
        <dbReference type="EMBL" id="KAK8885569.1"/>
    </source>
</evidence>
<gene>
    <name evidence="1" type="ORF">M9Y10_041019</name>
</gene>
<comment type="caution">
    <text evidence="1">The sequence shown here is derived from an EMBL/GenBank/DDBJ whole genome shotgun (WGS) entry which is preliminary data.</text>
</comment>
<sequence length="465" mass="53765">MSACKGHIFISFPSMSTMLDTDLIFTETVSQLIQRLLMPFGIKDFSIFNLYGSSKNFRKIQPSEFCYTLFASEYEKFFILQSNCEEIDVFFENKHGFINHVKSMSISSLAETAMCCFSISRDSSFYVFYDPTTNSIISMKNQCISHTIIIKAFHPLVPGMVFDLNTITKFDTKSLTIEDMSRVLFTKSMHHLLRSLREHRKNLFEIACLHPSQINKCLDSFKNESRIADLTHQEQTSFLFMLLSSGDQLISADLQQLAIDAMDEQSDISRLEMVKIFILYMPFSTHMLLIELVQIYGGGYENFANHEEAMSILTETFFRRIINREKERKFITFMFLFYQSLVPLEKDAKSQSKICILGQKLVLFDYLSDNQRHAFTIEGPSDIKMEQTAPLKLSKSLKEILSKYVKNDKEAVPPNQGNNENSTQKCISLYKSISQKLKSNFPKEVLYPFCDYLDDLNLDDHKIIS</sequence>
<organism evidence="1 2">
    <name type="scientific">Tritrichomonas musculus</name>
    <dbReference type="NCBI Taxonomy" id="1915356"/>
    <lineage>
        <taxon>Eukaryota</taxon>
        <taxon>Metamonada</taxon>
        <taxon>Parabasalia</taxon>
        <taxon>Tritrichomonadida</taxon>
        <taxon>Tritrichomonadidae</taxon>
        <taxon>Tritrichomonas</taxon>
    </lineage>
</organism>
<dbReference type="Proteomes" id="UP001470230">
    <property type="component" value="Unassembled WGS sequence"/>
</dbReference>
<reference evidence="1 2" key="1">
    <citation type="submission" date="2024-04" db="EMBL/GenBank/DDBJ databases">
        <title>Tritrichomonas musculus Genome.</title>
        <authorList>
            <person name="Alves-Ferreira E."/>
            <person name="Grigg M."/>
            <person name="Lorenzi H."/>
            <person name="Galac M."/>
        </authorList>
    </citation>
    <scope>NUCLEOTIDE SEQUENCE [LARGE SCALE GENOMIC DNA]</scope>
    <source>
        <strain evidence="1 2">EAF2021</strain>
    </source>
</reference>
<dbReference type="EMBL" id="JAPFFF010000007">
    <property type="protein sequence ID" value="KAK8885569.1"/>
    <property type="molecule type" value="Genomic_DNA"/>
</dbReference>